<evidence type="ECO:0000313" key="2">
    <source>
        <dbReference type="Proteomes" id="UP000236178"/>
    </source>
</evidence>
<evidence type="ECO:0000313" key="1">
    <source>
        <dbReference type="EMBL" id="PKT71085.1"/>
    </source>
</evidence>
<organism evidence="1 2">
    <name type="scientific">Streptomyces populi</name>
    <dbReference type="NCBI Taxonomy" id="2058924"/>
    <lineage>
        <taxon>Bacteria</taxon>
        <taxon>Bacillati</taxon>
        <taxon>Actinomycetota</taxon>
        <taxon>Actinomycetes</taxon>
        <taxon>Kitasatosporales</taxon>
        <taxon>Streptomycetaceae</taxon>
        <taxon>Streptomyces</taxon>
    </lineage>
</organism>
<name>A0A2I0SMC7_9ACTN</name>
<comment type="caution">
    <text evidence="1">The sequence shown here is derived from an EMBL/GenBank/DDBJ whole genome shotgun (WGS) entry which is preliminary data.</text>
</comment>
<sequence length="139" mass="15295">MDEDESLERYGLHPAGADLDEVRDLLTAETRLERRAQGDGDTELMKLCCVQLFNAAVLDDVLLIWRAKSAGMDADSSIDIQLLCGSGLGRTKAYLSGLRLPEAEAALRRLLRCEAARDFEDFSVAGYSARYAAYYAPDA</sequence>
<gene>
    <name evidence="1" type="ORF">CW362_21275</name>
</gene>
<accession>A0A2I0SMC7</accession>
<dbReference type="RefSeq" id="WP_103551109.1">
    <property type="nucleotide sequence ID" value="NZ_KZ626879.1"/>
</dbReference>
<keyword evidence="2" id="KW-1185">Reference proteome</keyword>
<reference evidence="1 2" key="1">
    <citation type="submission" date="2017-12" db="EMBL/GenBank/DDBJ databases">
        <title>Streptomyces populusis sp. nov., a novel endophytic actinobacterium isolated from stems of Populus adenopoda Maxim.</title>
        <authorList>
            <person name="Wang Z."/>
        </authorList>
    </citation>
    <scope>NUCLEOTIDE SEQUENCE [LARGE SCALE GENOMIC DNA]</scope>
    <source>
        <strain evidence="1 2">A249</strain>
    </source>
</reference>
<proteinExistence type="predicted"/>
<dbReference type="Proteomes" id="UP000236178">
    <property type="component" value="Unassembled WGS sequence"/>
</dbReference>
<dbReference type="AlphaFoldDB" id="A0A2I0SMC7"/>
<protein>
    <submittedName>
        <fullName evidence="1">Uncharacterized protein</fullName>
    </submittedName>
</protein>
<dbReference type="EMBL" id="PJOS01000040">
    <property type="protein sequence ID" value="PKT71085.1"/>
    <property type="molecule type" value="Genomic_DNA"/>
</dbReference>
<dbReference type="OrthoDB" id="2652375at2"/>